<comment type="caution">
    <text evidence="3">The sequence shown here is derived from an EMBL/GenBank/DDBJ whole genome shotgun (WGS) entry which is preliminary data.</text>
</comment>
<evidence type="ECO:0000313" key="3">
    <source>
        <dbReference type="EMBL" id="MFC5526759.1"/>
    </source>
</evidence>
<dbReference type="Pfam" id="PF06114">
    <property type="entry name" value="Peptidase_M78"/>
    <property type="match status" value="1"/>
</dbReference>
<dbReference type="InterPro" id="IPR052345">
    <property type="entry name" value="Rad_response_metalloprotease"/>
</dbReference>
<gene>
    <name evidence="3" type="ORF">ACFPPA_13540</name>
</gene>
<name>A0ABW0QR54_9GAMM</name>
<keyword evidence="4" id="KW-1185">Reference proteome</keyword>
<dbReference type="Gene3D" id="1.10.10.2910">
    <property type="match status" value="1"/>
</dbReference>
<proteinExistence type="predicted"/>
<evidence type="ECO:0000259" key="2">
    <source>
        <dbReference type="Pfam" id="PF06114"/>
    </source>
</evidence>
<dbReference type="EMBL" id="JBHSNF010000003">
    <property type="protein sequence ID" value="MFC5526759.1"/>
    <property type="molecule type" value="Genomic_DNA"/>
</dbReference>
<sequence length="263" mass="29508">MNKLHLDRVRLQNPYAHAEQIHREEVRQPLRRRPRPLSTSDRAVAAAVAQVHRQLWHRRREFWGDQVPADAVKLLNVGHALKLHGYQLSYVADVGQHAGRGNDLEVAGVIDRDRREVRISPTLPEAVQRFTAGHELAHAVLHPHAGGIHRDRPIEGSARSSDPQERAADRFSAFFLVPEKLLAARFLAVFHTEVFELNDLTRMALGPAAEPFQGKRVPRWILARTLAGLGRYNGEVFPPLATQFGVSISTMAIRLEELGFVAG</sequence>
<feature type="domain" description="IrrE N-terminal-like" evidence="2">
    <location>
        <begin position="107"/>
        <end position="188"/>
    </location>
</feature>
<dbReference type="RefSeq" id="WP_377320777.1">
    <property type="nucleotide sequence ID" value="NZ_JBHSNF010000003.1"/>
</dbReference>
<accession>A0ABW0QR54</accession>
<dbReference type="PANTHER" id="PTHR43236">
    <property type="entry name" value="ANTITOXIN HIGA1"/>
    <property type="match status" value="1"/>
</dbReference>
<dbReference type="Proteomes" id="UP001596114">
    <property type="component" value="Unassembled WGS sequence"/>
</dbReference>
<evidence type="ECO:0000313" key="4">
    <source>
        <dbReference type="Proteomes" id="UP001596114"/>
    </source>
</evidence>
<evidence type="ECO:0000256" key="1">
    <source>
        <dbReference type="SAM" id="MobiDB-lite"/>
    </source>
</evidence>
<dbReference type="InterPro" id="IPR010359">
    <property type="entry name" value="IrrE_HExxH"/>
</dbReference>
<dbReference type="PANTHER" id="PTHR43236:SF2">
    <property type="entry name" value="BLL0069 PROTEIN"/>
    <property type="match status" value="1"/>
</dbReference>
<organism evidence="3 4">
    <name type="scientific">Rhodanobacter ginsengisoli</name>
    <dbReference type="NCBI Taxonomy" id="418646"/>
    <lineage>
        <taxon>Bacteria</taxon>
        <taxon>Pseudomonadati</taxon>
        <taxon>Pseudomonadota</taxon>
        <taxon>Gammaproteobacteria</taxon>
        <taxon>Lysobacterales</taxon>
        <taxon>Rhodanobacteraceae</taxon>
        <taxon>Rhodanobacter</taxon>
    </lineage>
</organism>
<feature type="region of interest" description="Disordered" evidence="1">
    <location>
        <begin position="20"/>
        <end position="39"/>
    </location>
</feature>
<reference evidence="4" key="1">
    <citation type="journal article" date="2019" name="Int. J. Syst. Evol. Microbiol.">
        <title>The Global Catalogue of Microorganisms (GCM) 10K type strain sequencing project: providing services to taxonomists for standard genome sequencing and annotation.</title>
        <authorList>
            <consortium name="The Broad Institute Genomics Platform"/>
            <consortium name="The Broad Institute Genome Sequencing Center for Infectious Disease"/>
            <person name="Wu L."/>
            <person name="Ma J."/>
        </authorList>
    </citation>
    <scope>NUCLEOTIDE SEQUENCE [LARGE SCALE GENOMIC DNA]</scope>
    <source>
        <strain evidence="4">CGMCC 1.16619</strain>
    </source>
</reference>
<protein>
    <submittedName>
        <fullName evidence="3">ImmA/IrrE family metallo-endopeptidase</fullName>
    </submittedName>
</protein>